<proteinExistence type="inferred from homology"/>
<gene>
    <name evidence="9" type="ORF">UV73_C0012G0144</name>
</gene>
<feature type="domain" description="RecJ OB" evidence="8">
    <location>
        <begin position="450"/>
        <end position="556"/>
    </location>
</feature>
<dbReference type="EMBL" id="LCFP01000012">
    <property type="protein sequence ID" value="KKS96116.1"/>
    <property type="molecule type" value="Genomic_DNA"/>
</dbReference>
<dbReference type="PANTHER" id="PTHR30255">
    <property type="entry name" value="SINGLE-STRANDED-DNA-SPECIFIC EXONUCLEASE RECJ"/>
    <property type="match status" value="1"/>
</dbReference>
<sequence length="563" mass="61737">MKKWLVASDKHFNVSDDHVYEKIISELLSNRGLTGKKNIAKFLHPDLKEINFREAGIDESELSKAAERVKKAIKNKEQMVVYTDYDVDGITSGAIIWETINDLGGKIMPFVPHRVTEGYGLSETGIDRVIEKFDPRLIITVDHGITAAEQISYAKKKSIDVVVIDHHLAPEKLPKAVSVVHSTKMAAGGVALLFAVYLYEKLRGQKEADKKFLSFLDLAALATIADLVPLAGMNRVLVKYGLVSLQNTKRVGLEALIASAGLDKSKIDVYSVSHMLAPRLNSTGRILHGLDSLRLICTRDRQRAVELAEKISMINRDRQLMTDDNTARARELLRVEEVKGKMGKLIFIASDYNQGIIGLIAGKLVDLYQRPAIVVSVGAEFCKASARSVAGFNIVGLLRQATDLLVDVGGHPMAAGFTVRKDKLEILKKTLQGLTEKTLTDGLLVGTLAVDLILDLTLANLKLLQAQEDLAPFGMGNPQPVYASYGTVLAGYSRVGRDQKHLKFILKGGAAYLEAIAFNFGDLATQLSPGVKLDVAYTLNRDGWKGKDNLILKIKDVRVSANL</sequence>
<evidence type="ECO:0000313" key="10">
    <source>
        <dbReference type="Proteomes" id="UP000034894"/>
    </source>
</evidence>
<comment type="caution">
    <text evidence="9">The sequence shown here is derived from an EMBL/GenBank/DDBJ whole genome shotgun (WGS) entry which is preliminary data.</text>
</comment>
<evidence type="ECO:0000259" key="6">
    <source>
        <dbReference type="Pfam" id="PF01368"/>
    </source>
</evidence>
<dbReference type="InterPro" id="IPR003156">
    <property type="entry name" value="DHHA1_dom"/>
</dbReference>
<dbReference type="Pfam" id="PF17768">
    <property type="entry name" value="RecJ_OB"/>
    <property type="match status" value="1"/>
</dbReference>
<dbReference type="GO" id="GO:0003676">
    <property type="term" value="F:nucleic acid binding"/>
    <property type="evidence" value="ECO:0007669"/>
    <property type="project" value="InterPro"/>
</dbReference>
<dbReference type="InterPro" id="IPR038763">
    <property type="entry name" value="DHH_sf"/>
</dbReference>
<organism evidence="9 10">
    <name type="scientific">Candidatus Gottesmanbacteria bacterium GW2011_GWA2_43_14</name>
    <dbReference type="NCBI Taxonomy" id="1618443"/>
    <lineage>
        <taxon>Bacteria</taxon>
        <taxon>Candidatus Gottesmaniibacteriota</taxon>
    </lineage>
</organism>
<dbReference type="Gene3D" id="2.40.50.460">
    <property type="match status" value="1"/>
</dbReference>
<evidence type="ECO:0000256" key="5">
    <source>
        <dbReference type="ARBA" id="ARBA00022839"/>
    </source>
</evidence>
<feature type="domain" description="DHHA1" evidence="7">
    <location>
        <begin position="349"/>
        <end position="433"/>
    </location>
</feature>
<comment type="similarity">
    <text evidence="1">Belongs to the RecJ family.</text>
</comment>
<dbReference type="Pfam" id="PF02272">
    <property type="entry name" value="DHHA1"/>
    <property type="match status" value="1"/>
</dbReference>
<dbReference type="PANTHER" id="PTHR30255:SF2">
    <property type="entry name" value="SINGLE-STRANDED-DNA-SPECIFIC EXONUCLEASE RECJ"/>
    <property type="match status" value="1"/>
</dbReference>
<evidence type="ECO:0000259" key="7">
    <source>
        <dbReference type="Pfam" id="PF02272"/>
    </source>
</evidence>
<protein>
    <recommendedName>
        <fullName evidence="2">Single-stranded-DNA-specific exonuclease RecJ</fullName>
    </recommendedName>
</protein>
<keyword evidence="3" id="KW-0540">Nuclease</keyword>
<dbReference type="SUPFAM" id="SSF64182">
    <property type="entry name" value="DHH phosphoesterases"/>
    <property type="match status" value="1"/>
</dbReference>
<keyword evidence="4 9" id="KW-0378">Hydrolase</keyword>
<dbReference type="GO" id="GO:0008409">
    <property type="term" value="F:5'-3' exonuclease activity"/>
    <property type="evidence" value="ECO:0007669"/>
    <property type="project" value="InterPro"/>
</dbReference>
<evidence type="ECO:0000256" key="3">
    <source>
        <dbReference type="ARBA" id="ARBA00022722"/>
    </source>
</evidence>
<dbReference type="STRING" id="1618443.UV73_C0012G0144"/>
<evidence type="ECO:0000256" key="4">
    <source>
        <dbReference type="ARBA" id="ARBA00022801"/>
    </source>
</evidence>
<keyword evidence="5 9" id="KW-0269">Exonuclease</keyword>
<accession>A0A0G1FM99</accession>
<dbReference type="NCBIfam" id="TIGR00644">
    <property type="entry name" value="recJ"/>
    <property type="match status" value="1"/>
</dbReference>
<dbReference type="Pfam" id="PF01368">
    <property type="entry name" value="DHH"/>
    <property type="match status" value="1"/>
</dbReference>
<evidence type="ECO:0000256" key="1">
    <source>
        <dbReference type="ARBA" id="ARBA00005915"/>
    </source>
</evidence>
<evidence type="ECO:0000313" key="9">
    <source>
        <dbReference type="EMBL" id="KKS96116.1"/>
    </source>
</evidence>
<dbReference type="PATRIC" id="fig|1618443.3.peg.1469"/>
<dbReference type="GO" id="GO:0006281">
    <property type="term" value="P:DNA repair"/>
    <property type="evidence" value="ECO:0007669"/>
    <property type="project" value="InterPro"/>
</dbReference>
<dbReference type="InterPro" id="IPR041122">
    <property type="entry name" value="RecJ_OB"/>
</dbReference>
<dbReference type="InterPro" id="IPR051673">
    <property type="entry name" value="SSDNA_exonuclease_RecJ"/>
</dbReference>
<evidence type="ECO:0000256" key="2">
    <source>
        <dbReference type="ARBA" id="ARBA00019841"/>
    </source>
</evidence>
<name>A0A0G1FM99_9BACT</name>
<dbReference type="Proteomes" id="UP000034894">
    <property type="component" value="Unassembled WGS sequence"/>
</dbReference>
<dbReference type="Gene3D" id="3.90.1640.30">
    <property type="match status" value="1"/>
</dbReference>
<reference evidence="9 10" key="1">
    <citation type="journal article" date="2015" name="Nature">
        <title>rRNA introns, odd ribosomes, and small enigmatic genomes across a large radiation of phyla.</title>
        <authorList>
            <person name="Brown C.T."/>
            <person name="Hug L.A."/>
            <person name="Thomas B.C."/>
            <person name="Sharon I."/>
            <person name="Castelle C.J."/>
            <person name="Singh A."/>
            <person name="Wilkins M.J."/>
            <person name="Williams K.H."/>
            <person name="Banfield J.F."/>
        </authorList>
    </citation>
    <scope>NUCLEOTIDE SEQUENCE [LARGE SCALE GENOMIC DNA]</scope>
</reference>
<feature type="domain" description="DDH" evidence="6">
    <location>
        <begin position="79"/>
        <end position="222"/>
    </location>
</feature>
<dbReference type="GO" id="GO:0006310">
    <property type="term" value="P:DNA recombination"/>
    <property type="evidence" value="ECO:0007669"/>
    <property type="project" value="InterPro"/>
</dbReference>
<dbReference type="AlphaFoldDB" id="A0A0G1FM99"/>
<dbReference type="InterPro" id="IPR001667">
    <property type="entry name" value="DDH_dom"/>
</dbReference>
<dbReference type="InterPro" id="IPR004610">
    <property type="entry name" value="RecJ"/>
</dbReference>
<evidence type="ECO:0000259" key="8">
    <source>
        <dbReference type="Pfam" id="PF17768"/>
    </source>
</evidence>